<dbReference type="GO" id="GO:0009239">
    <property type="term" value="P:enterobactin biosynthetic process"/>
    <property type="evidence" value="ECO:0007669"/>
    <property type="project" value="TreeGrafter"/>
</dbReference>
<dbReference type="GO" id="GO:0005829">
    <property type="term" value="C:cytosol"/>
    <property type="evidence" value="ECO:0007669"/>
    <property type="project" value="TreeGrafter"/>
</dbReference>
<dbReference type="GeneID" id="27787435"/>
<geneLocation type="plasmid" evidence="2 3">
    <name>SGLP1</name>
</geneLocation>
<dbReference type="GO" id="GO:0008610">
    <property type="term" value="P:lipid biosynthetic process"/>
    <property type="evidence" value="ECO:0007669"/>
    <property type="project" value="UniProtKB-ARBA"/>
</dbReference>
<feature type="domain" description="Condensation" evidence="1">
    <location>
        <begin position="42"/>
        <end position="456"/>
    </location>
</feature>
<evidence type="ECO:0000313" key="3">
    <source>
        <dbReference type="Proteomes" id="UP000064183"/>
    </source>
</evidence>
<dbReference type="InterPro" id="IPR001242">
    <property type="entry name" value="Condensation_dom"/>
</dbReference>
<dbReference type="AlphaFoldDB" id="A0A0U3LRW5"/>
<protein>
    <recommendedName>
        <fullName evidence="1">Condensation domain-containing protein</fullName>
    </recommendedName>
</protein>
<accession>A0A0U3LRW5</accession>
<dbReference type="SMR" id="A0A0U3LRW5"/>
<dbReference type="GO" id="GO:0031177">
    <property type="term" value="F:phosphopantetheine binding"/>
    <property type="evidence" value="ECO:0007669"/>
    <property type="project" value="TreeGrafter"/>
</dbReference>
<dbReference type="Pfam" id="PF00668">
    <property type="entry name" value="Condensation"/>
    <property type="match status" value="1"/>
</dbReference>
<dbReference type="KEGG" id="sgb:WQO_33875"/>
<dbReference type="GO" id="GO:0043041">
    <property type="term" value="P:amino acid activation for nonribosomal peptide biosynthetic process"/>
    <property type="evidence" value="ECO:0007669"/>
    <property type="project" value="TreeGrafter"/>
</dbReference>
<dbReference type="SUPFAM" id="SSF52777">
    <property type="entry name" value="CoA-dependent acyltransferases"/>
    <property type="match status" value="2"/>
</dbReference>
<gene>
    <name evidence="2" type="ORF">WQO_33875</name>
</gene>
<dbReference type="CDD" id="cd19539">
    <property type="entry name" value="SgcC5_NRPS-like"/>
    <property type="match status" value="1"/>
</dbReference>
<dbReference type="Gene3D" id="3.30.559.30">
    <property type="entry name" value="Nonribosomal peptide synthetase, condensation domain"/>
    <property type="match status" value="1"/>
</dbReference>
<reference evidence="2 3" key="1">
    <citation type="journal article" date="2012" name="J. Bacteriol.">
        <title>Draft genome sequence of Streptomyces globisporus C-1027, which produces an antitumor antibiotic consisting of a nine-membered enediyne with a chromoprotein.</title>
        <authorList>
            <person name="Wang L."/>
            <person name="Wang S."/>
            <person name="He Q."/>
            <person name="Yu T."/>
            <person name="Li Q."/>
            <person name="Hong B."/>
        </authorList>
    </citation>
    <scope>NUCLEOTIDE SEQUENCE [LARGE SCALE GENOMIC DNA]</scope>
    <source>
        <strain evidence="2 3">C-1027</strain>
        <plasmid evidence="2 3">SGLP1</plasmid>
    </source>
</reference>
<dbReference type="InterPro" id="IPR023213">
    <property type="entry name" value="CAT-like_dom_sf"/>
</dbReference>
<dbReference type="EMBL" id="CP013739">
    <property type="protein sequence ID" value="ALU98440.1"/>
    <property type="molecule type" value="Genomic_DNA"/>
</dbReference>
<sequence>MTTSDTTDRSQDGVPPLSFHQEFLCMFDSGNDGADVGPFGPMYHIVGAWRLTGGIDEETLREALGDVVVRHEALRTSLVREGGTHRPEILPAGPAALEVRDLGDVDESERVRRGEELLNEVESTGLSVRELPLLRAVLGRFDQKDAVLVLIAHHTAADAWAMHVIARDLLNLYAARRGNPVPPLPEPAQHAEFARWEREAAEAPRVAVSKEFWRKRLQGARIIGLETDIPRSAGLPKGTAWQRFAVRGELADAVVEFSRAAKCSPFMTMFAAYQVLLHRRTGELDITVPTFSGGRNNSRFEDTVGSFINFLPLRTDLSGCASFREVVLRTRTTCGEAFTHELPFSRLIPEVPELMASAASDNHQISVFQAVHAPASEGPEQAGDLTYSKIWERQLSQAEGSDIPDGVLWSIHIDPSGSMAGSLGYNTNRFKDETMAAFLADYLDVLENAVARPDAPFTS</sequence>
<dbReference type="PANTHER" id="PTHR45527:SF1">
    <property type="entry name" value="FATTY ACID SYNTHASE"/>
    <property type="match status" value="1"/>
</dbReference>
<evidence type="ECO:0000313" key="2">
    <source>
        <dbReference type="EMBL" id="ALU98440.1"/>
    </source>
</evidence>
<keyword evidence="2" id="KW-0614">Plasmid</keyword>
<dbReference type="GO" id="GO:0047527">
    <property type="term" value="F:2,3-dihydroxybenzoate-serine ligase activity"/>
    <property type="evidence" value="ECO:0007669"/>
    <property type="project" value="TreeGrafter"/>
</dbReference>
<dbReference type="Proteomes" id="UP000064183">
    <property type="component" value="Plasmid SGLP1"/>
</dbReference>
<organism evidence="2 3">
    <name type="scientific">Streptomyces globisporus C-1027</name>
    <dbReference type="NCBI Taxonomy" id="1172567"/>
    <lineage>
        <taxon>Bacteria</taxon>
        <taxon>Bacillati</taxon>
        <taxon>Actinomycetota</taxon>
        <taxon>Actinomycetes</taxon>
        <taxon>Kitasatosporales</taxon>
        <taxon>Streptomycetaceae</taxon>
        <taxon>Streptomyces</taxon>
    </lineage>
</organism>
<dbReference type="GO" id="GO:0009366">
    <property type="term" value="C:enterobactin synthetase complex"/>
    <property type="evidence" value="ECO:0007669"/>
    <property type="project" value="TreeGrafter"/>
</dbReference>
<proteinExistence type="predicted"/>
<evidence type="ECO:0000259" key="1">
    <source>
        <dbReference type="Pfam" id="PF00668"/>
    </source>
</evidence>
<dbReference type="Gene3D" id="3.30.559.10">
    <property type="entry name" value="Chloramphenicol acetyltransferase-like domain"/>
    <property type="match status" value="1"/>
</dbReference>
<name>A0A0U3LRW5_STRGL</name>
<dbReference type="RefSeq" id="WP_010056290.1">
    <property type="nucleotide sequence ID" value="NZ_CP013739.1"/>
</dbReference>
<dbReference type="PANTHER" id="PTHR45527">
    <property type="entry name" value="NONRIBOSOMAL PEPTIDE SYNTHETASE"/>
    <property type="match status" value="1"/>
</dbReference>